<dbReference type="CDD" id="cd01489">
    <property type="entry name" value="Uba2_SUMO"/>
    <property type="match status" value="1"/>
</dbReference>
<dbReference type="InterPro" id="IPR028077">
    <property type="entry name" value="UAE_UbL_dom"/>
</dbReference>
<evidence type="ECO:0000256" key="14">
    <source>
        <dbReference type="PIRSR" id="PIRSR039133-3"/>
    </source>
</evidence>
<dbReference type="InterPro" id="IPR000594">
    <property type="entry name" value="ThiF_NAD_FAD-bd"/>
</dbReference>
<dbReference type="Pfam" id="PF00899">
    <property type="entry name" value="ThiF"/>
    <property type="match status" value="1"/>
</dbReference>
<feature type="binding site" evidence="13">
    <location>
        <begin position="52"/>
        <end position="55"/>
    </location>
    <ligand>
        <name>ATP</name>
        <dbReference type="ChEBI" id="CHEBI:30616"/>
    </ligand>
</feature>
<evidence type="ECO:0000256" key="11">
    <source>
        <dbReference type="PIRNR" id="PIRNR039133"/>
    </source>
</evidence>
<protein>
    <recommendedName>
        <fullName evidence="11">SUMO-activating enzyme subunit</fullName>
    </recommendedName>
</protein>
<dbReference type="GO" id="GO:0005524">
    <property type="term" value="F:ATP binding"/>
    <property type="evidence" value="ECO:0007669"/>
    <property type="project" value="UniProtKB-UniRule"/>
</dbReference>
<evidence type="ECO:0000256" key="8">
    <source>
        <dbReference type="ARBA" id="ARBA00022833"/>
    </source>
</evidence>
<feature type="binding site" evidence="14">
    <location>
        <position position="436"/>
    </location>
    <ligand>
        <name>Zn(2+)</name>
        <dbReference type="ChEBI" id="CHEBI:29105"/>
    </ligand>
</feature>
<evidence type="ECO:0000313" key="19">
    <source>
        <dbReference type="EMBL" id="KAG2259322.1"/>
    </source>
</evidence>
<sequence>MDTQQQQQSSIQGAKVLMVGAGGIGCELLKTLALSGFQDIHIIDMDTIEVSNLNRQFLFRRSHVGQSKAKVARDAVLRFRPQINIRSYHANVKNPEFDVDFFKQFDVVLNGLDNLDARRHVNRLCLAADVPLVESGTTGFLGQVTVHVKGKTECYECQTKPAPKTYPVCTITSTPTKFVHCIVWAKDLLFAKLFGDKNQDNDLNVRANNAASSSKETEDVFERAEDEDIDQYGRKIYDHVFGYNIEAALSNEETWKNRRRPRPIYSKEVLPESMSQQNGSTQNCSATDDDSTVSAMPLLGLKNPQELWGLTQNSLVFIEALKLFFAKRKKEIGHLTFDKDDQLAVEFVTAAANIRAESFGIPLHSLFEAKGIAGNIVHAVATTNAIVAGLIVIEAIKVLKKDADKYRMTYCLEHPSRKMLLMPVEPFEPNPACYVCSKTPLVLEINTQKSKLRDLVDKIVTAKLGMNLPLIMHGASLLYEVGDDLDDIMVANYNANLEKSLAELPSPVINGSILTVEDLQQELSCKINVKHREEFDEEKEPEGMVLSGWTQSPATNGESVSTSNNENANADDEKAVDVTESSSGPEMASKKRRLSETQPGNLNKETENVESDDDELMEIENPVMASKKKRVE</sequence>
<dbReference type="InterPro" id="IPR023318">
    <property type="entry name" value="Ub_act_enz_dom_a_sf"/>
</dbReference>
<evidence type="ECO:0000256" key="12">
    <source>
        <dbReference type="PIRSR" id="PIRSR039133-1"/>
    </source>
</evidence>
<dbReference type="InterPro" id="IPR035985">
    <property type="entry name" value="Ubiquitin-activating_enz"/>
</dbReference>
<accession>A0A8X7TYM1</accession>
<keyword evidence="5 11" id="KW-0479">Metal-binding</keyword>
<evidence type="ECO:0000256" key="5">
    <source>
        <dbReference type="ARBA" id="ARBA00022723"/>
    </source>
</evidence>
<keyword evidence="9 11" id="KW-0067">ATP-binding</keyword>
<dbReference type="FunFam" id="3.40.50.720:FF:000618">
    <property type="entry name" value="SUMO-activating enzyme subunit 2"/>
    <property type="match status" value="1"/>
</dbReference>
<comment type="similarity">
    <text evidence="3 11">Belongs to the ubiquitin-activating E1 family.</text>
</comment>
<dbReference type="FunFam" id="3.40.50.720:FF:000864">
    <property type="entry name" value="SUMO-activating enzyme subunit"/>
    <property type="match status" value="1"/>
</dbReference>
<comment type="pathway">
    <text evidence="2 11">Protein modification; protein sumoylation.</text>
</comment>
<dbReference type="EMBL" id="JAAMPC010000015">
    <property type="protein sequence ID" value="KAG2259322.1"/>
    <property type="molecule type" value="Genomic_DNA"/>
</dbReference>
<dbReference type="PIRSF" id="PIRSF039133">
    <property type="entry name" value="SUMO_E1B"/>
    <property type="match status" value="1"/>
</dbReference>
<dbReference type="PANTHER" id="PTHR10953">
    <property type="entry name" value="UBIQUITIN-ACTIVATING ENZYME E1"/>
    <property type="match status" value="1"/>
</dbReference>
<comment type="subcellular location">
    <subcellularLocation>
        <location evidence="1">Nucleus</location>
    </subcellularLocation>
</comment>
<evidence type="ECO:0000256" key="10">
    <source>
        <dbReference type="ARBA" id="ARBA00023242"/>
    </source>
</evidence>
<dbReference type="InterPro" id="IPR030661">
    <property type="entry name" value="Uba2"/>
</dbReference>
<evidence type="ECO:0000256" key="13">
    <source>
        <dbReference type="PIRSR" id="PIRSR039133-2"/>
    </source>
</evidence>
<dbReference type="FunFam" id="3.50.50.80:FF:000002">
    <property type="entry name" value="SUMO-activating enzyme subunit 2"/>
    <property type="match status" value="1"/>
</dbReference>
<feature type="binding site" evidence="13">
    <location>
        <position position="44"/>
    </location>
    <ligand>
        <name>ATP</name>
        <dbReference type="ChEBI" id="CHEBI:30616"/>
    </ligand>
</feature>
<feature type="binding site" evidence="14">
    <location>
        <position position="433"/>
    </location>
    <ligand>
        <name>Zn(2+)</name>
        <dbReference type="ChEBI" id="CHEBI:29105"/>
    </ligand>
</feature>
<dbReference type="Gene3D" id="1.10.10.520">
    <property type="entry name" value="Ubiquitin activating enzymes (Uba3). Chain: B, domain 2"/>
    <property type="match status" value="1"/>
</dbReference>
<evidence type="ECO:0000256" key="4">
    <source>
        <dbReference type="ARBA" id="ARBA00022679"/>
    </source>
</evidence>
<reference evidence="19 20" key="1">
    <citation type="submission" date="2020-02" db="EMBL/GenBank/DDBJ databases">
        <authorList>
            <person name="Ma Q."/>
            <person name="Huang Y."/>
            <person name="Song X."/>
            <person name="Pei D."/>
        </authorList>
    </citation>
    <scope>NUCLEOTIDE SEQUENCE [LARGE SCALE GENOMIC DNA]</scope>
    <source>
        <strain evidence="19">Sxm20200214</strain>
        <tissue evidence="19">Leaf</tissue>
    </source>
</reference>
<evidence type="ECO:0000256" key="7">
    <source>
        <dbReference type="ARBA" id="ARBA00022786"/>
    </source>
</evidence>
<evidence type="ECO:0000256" key="2">
    <source>
        <dbReference type="ARBA" id="ARBA00004718"/>
    </source>
</evidence>
<feature type="binding site" evidence="14">
    <location>
        <position position="157"/>
    </location>
    <ligand>
        <name>Zn(2+)</name>
        <dbReference type="ChEBI" id="CHEBI:29105"/>
    </ligand>
</feature>
<feature type="compositionally biased region" description="Acidic residues" evidence="15">
    <location>
        <begin position="608"/>
        <end position="618"/>
    </location>
</feature>
<evidence type="ECO:0000259" key="18">
    <source>
        <dbReference type="Pfam" id="PF14732"/>
    </source>
</evidence>
<dbReference type="Pfam" id="PF14732">
    <property type="entry name" value="UAE_UbL"/>
    <property type="match status" value="1"/>
</dbReference>
<feature type="binding site" evidence="13">
    <location>
        <begin position="20"/>
        <end position="25"/>
    </location>
    <ligand>
        <name>ATP</name>
        <dbReference type="ChEBI" id="CHEBI:30616"/>
    </ligand>
</feature>
<evidence type="ECO:0000259" key="16">
    <source>
        <dbReference type="Pfam" id="PF00899"/>
    </source>
</evidence>
<feature type="active site" description="Glycyl thioester intermediate" evidence="12">
    <location>
        <position position="169"/>
    </location>
</feature>
<keyword evidence="4" id="KW-0808">Transferase</keyword>
<dbReference type="InterPro" id="IPR019572">
    <property type="entry name" value="UBA_E1_SCCH"/>
</dbReference>
<feature type="binding site" evidence="13">
    <location>
        <begin position="113"/>
        <end position="118"/>
    </location>
    <ligand>
        <name>ATP</name>
        <dbReference type="ChEBI" id="CHEBI:30616"/>
    </ligand>
</feature>
<dbReference type="GO" id="GO:0016740">
    <property type="term" value="F:transferase activity"/>
    <property type="evidence" value="ECO:0007669"/>
    <property type="project" value="UniProtKB-KW"/>
</dbReference>
<dbReference type="Gene3D" id="3.10.290.20">
    <property type="entry name" value="Ubiquitin-like 2 activating enzyme e1b. Chain: B, domain 3"/>
    <property type="match status" value="1"/>
</dbReference>
<dbReference type="GO" id="GO:0046872">
    <property type="term" value="F:metal ion binding"/>
    <property type="evidence" value="ECO:0007669"/>
    <property type="project" value="UniProtKB-KW"/>
</dbReference>
<feature type="compositionally biased region" description="Polar residues" evidence="15">
    <location>
        <begin position="548"/>
        <end position="563"/>
    </location>
</feature>
<gene>
    <name evidence="19" type="ORF">Bca52824_078616</name>
</gene>
<dbReference type="OrthoDB" id="10255449at2759"/>
<dbReference type="Gene3D" id="3.50.50.80">
    <property type="entry name" value="Ubiquitin-activating enzyme E1, inactive adenylation domain, subdomain 1"/>
    <property type="match status" value="1"/>
</dbReference>
<keyword evidence="6 11" id="KW-0547">Nucleotide-binding</keyword>
<keyword evidence="7 11" id="KW-0833">Ubl conjugation pathway</keyword>
<evidence type="ECO:0000256" key="1">
    <source>
        <dbReference type="ARBA" id="ARBA00004123"/>
    </source>
</evidence>
<dbReference type="InterPro" id="IPR045886">
    <property type="entry name" value="ThiF/MoeB/HesA"/>
</dbReference>
<dbReference type="AlphaFoldDB" id="A0A8X7TYM1"/>
<keyword evidence="10" id="KW-0539">Nucleus</keyword>
<feature type="domain" description="Ubiquitin/SUMO-activating enzyme ubiquitin-like" evidence="18">
    <location>
        <begin position="443"/>
        <end position="535"/>
    </location>
</feature>
<dbReference type="Proteomes" id="UP000886595">
    <property type="component" value="Unassembled WGS sequence"/>
</dbReference>
<dbReference type="SUPFAM" id="SSF69572">
    <property type="entry name" value="Activating enzymes of the ubiquitin-like proteins"/>
    <property type="match status" value="1"/>
</dbReference>
<dbReference type="PANTHER" id="PTHR10953:SF231">
    <property type="entry name" value="SUMO-ACTIVATING ENZYME SUBUNIT"/>
    <property type="match status" value="1"/>
</dbReference>
<dbReference type="GO" id="GO:0019948">
    <property type="term" value="F:SUMO activating enzyme activity"/>
    <property type="evidence" value="ECO:0007669"/>
    <property type="project" value="UniProtKB-UniRule"/>
</dbReference>
<feature type="binding site" evidence="13">
    <location>
        <position position="68"/>
    </location>
    <ligand>
        <name>ATP</name>
        <dbReference type="ChEBI" id="CHEBI:30616"/>
    </ligand>
</feature>
<feature type="domain" description="THIF-type NAD/FAD binding fold" evidence="16">
    <location>
        <begin position="4"/>
        <end position="434"/>
    </location>
</feature>
<proteinExistence type="inferred from homology"/>
<feature type="binding site" evidence="14">
    <location>
        <position position="154"/>
    </location>
    <ligand>
        <name>Zn(2+)</name>
        <dbReference type="ChEBI" id="CHEBI:29105"/>
    </ligand>
</feature>
<dbReference type="GO" id="GO:0005737">
    <property type="term" value="C:cytoplasm"/>
    <property type="evidence" value="ECO:0007669"/>
    <property type="project" value="TreeGrafter"/>
</dbReference>
<feature type="region of interest" description="Disordered" evidence="15">
    <location>
        <begin position="533"/>
        <end position="632"/>
    </location>
</feature>
<keyword evidence="20" id="KW-1185">Reference proteome</keyword>
<evidence type="ECO:0000256" key="9">
    <source>
        <dbReference type="ARBA" id="ARBA00022840"/>
    </source>
</evidence>
<comment type="caution">
    <text evidence="19">The sequence shown here is derived from an EMBL/GenBank/DDBJ whole genome shotgun (WGS) entry which is preliminary data.</text>
</comment>
<dbReference type="GO" id="GO:0031510">
    <property type="term" value="C:SUMO activating enzyme complex"/>
    <property type="evidence" value="ECO:0007669"/>
    <property type="project" value="UniProtKB-UniRule"/>
</dbReference>
<feature type="domain" description="Ubiquitin-activating enzyme SCCH" evidence="17">
    <location>
        <begin position="318"/>
        <end position="370"/>
    </location>
</feature>
<name>A0A8X7TYM1_BRACI</name>
<organism evidence="19 20">
    <name type="scientific">Brassica carinata</name>
    <name type="common">Ethiopian mustard</name>
    <name type="synonym">Abyssinian cabbage</name>
    <dbReference type="NCBI Taxonomy" id="52824"/>
    <lineage>
        <taxon>Eukaryota</taxon>
        <taxon>Viridiplantae</taxon>
        <taxon>Streptophyta</taxon>
        <taxon>Embryophyta</taxon>
        <taxon>Tracheophyta</taxon>
        <taxon>Spermatophyta</taxon>
        <taxon>Magnoliopsida</taxon>
        <taxon>eudicotyledons</taxon>
        <taxon>Gunneridae</taxon>
        <taxon>Pentapetalae</taxon>
        <taxon>rosids</taxon>
        <taxon>malvids</taxon>
        <taxon>Brassicales</taxon>
        <taxon>Brassicaceae</taxon>
        <taxon>Brassiceae</taxon>
        <taxon>Brassica</taxon>
    </lineage>
</organism>
<evidence type="ECO:0000313" key="20">
    <source>
        <dbReference type="Proteomes" id="UP000886595"/>
    </source>
</evidence>
<dbReference type="Pfam" id="PF10585">
    <property type="entry name" value="UBA_E1_SCCH"/>
    <property type="match status" value="1"/>
</dbReference>
<keyword evidence="8 11" id="KW-0862">Zinc</keyword>
<evidence type="ECO:0000256" key="6">
    <source>
        <dbReference type="ARBA" id="ARBA00022741"/>
    </source>
</evidence>
<evidence type="ECO:0000259" key="17">
    <source>
        <dbReference type="Pfam" id="PF10585"/>
    </source>
</evidence>
<dbReference type="FunFam" id="3.10.290.20:FF:000004">
    <property type="entry name" value="SUMO-activating enzyme subunit"/>
    <property type="match status" value="1"/>
</dbReference>
<dbReference type="FunFam" id="1.10.10.520:FF:000004">
    <property type="entry name" value="SUMO-activating enzyme subunit"/>
    <property type="match status" value="1"/>
</dbReference>
<dbReference type="InterPro" id="IPR042449">
    <property type="entry name" value="Ub-E1_IAD_1"/>
</dbReference>
<evidence type="ECO:0000256" key="15">
    <source>
        <dbReference type="SAM" id="MobiDB-lite"/>
    </source>
</evidence>
<evidence type="ECO:0000256" key="3">
    <source>
        <dbReference type="ARBA" id="ARBA00005673"/>
    </source>
</evidence>
<dbReference type="GO" id="GO:0016925">
    <property type="term" value="P:protein sumoylation"/>
    <property type="evidence" value="ECO:0007669"/>
    <property type="project" value="UniProtKB-UniRule"/>
</dbReference>
<comment type="subunit">
    <text evidence="11">Heterodimer.</text>
</comment>